<keyword evidence="4" id="KW-1185">Reference proteome</keyword>
<dbReference type="InterPro" id="IPR057666">
    <property type="entry name" value="DrpA_SLOG"/>
</dbReference>
<sequence>MKGNFKMDKRDAYLWLYGVVGCNNLTIDKIEREMPGTKDIFDFSEKTIYNLERVNDKVKSSIINYKNNMNVDDYKELLYKKNVKYSVIGDDDYPYKLANIYDAPKVLFYKGNLSALGKHFSIGIVGSRKPTVYGAECTKKLARELSDYGADIISGLAIGVDAISHEASLLGKGKTFGVLGSGIDNPLPKTNIWLMNKIVDSGGAVISEHGINKKVHPHYFANRNRIISGLSDGVIIVEAAKKSGALITAEFAAEQGRSVFAVPGSIFSENSKGCHRLIKEGAKLTENIDDVLEEFEVFKFKTLEKEIKYDTIEKADINADLEDDENILVDIIRKNGSIDMDSLCLKTKFGIEKINPIVEKLKLYDLIFEIEKGVYSMKI</sequence>
<dbReference type="GO" id="GO:0009294">
    <property type="term" value="P:DNA-mediated transformation"/>
    <property type="evidence" value="ECO:0007669"/>
    <property type="project" value="InterPro"/>
</dbReference>
<dbReference type="InterPro" id="IPR003488">
    <property type="entry name" value="DprA"/>
</dbReference>
<dbReference type="eggNOG" id="COG0758">
    <property type="taxonomic scope" value="Bacteria"/>
</dbReference>
<dbReference type="PANTHER" id="PTHR43022:SF1">
    <property type="entry name" value="PROTEIN SMF"/>
    <property type="match status" value="1"/>
</dbReference>
<dbReference type="STRING" id="500633.CLOHIR_01190"/>
<organism evidence="3 4">
    <name type="scientific">Peptacetobacter hiranonis (strain DSM 13275 / JCM 10541 / KCTC 15199 / TO-931)</name>
    <name type="common">Clostridium hiranonis</name>
    <dbReference type="NCBI Taxonomy" id="500633"/>
    <lineage>
        <taxon>Bacteria</taxon>
        <taxon>Bacillati</taxon>
        <taxon>Bacillota</taxon>
        <taxon>Clostridia</taxon>
        <taxon>Peptostreptococcales</taxon>
        <taxon>Peptostreptococcaceae</taxon>
        <taxon>Peptacetobacter</taxon>
    </lineage>
</organism>
<dbReference type="SUPFAM" id="SSF102405">
    <property type="entry name" value="MCP/YpsA-like"/>
    <property type="match status" value="1"/>
</dbReference>
<comment type="similarity">
    <text evidence="1">Belongs to the DprA/Smf family.</text>
</comment>
<dbReference type="EMBL" id="ABWP01000050">
    <property type="protein sequence ID" value="EEA85149.1"/>
    <property type="molecule type" value="Genomic_DNA"/>
</dbReference>
<dbReference type="Proteomes" id="UP000003178">
    <property type="component" value="Unassembled WGS sequence"/>
</dbReference>
<evidence type="ECO:0000313" key="3">
    <source>
        <dbReference type="EMBL" id="EEA85149.1"/>
    </source>
</evidence>
<dbReference type="AlphaFoldDB" id="B6FZ86"/>
<accession>B6FZ86</accession>
<dbReference type="PROSITE" id="PS51257">
    <property type="entry name" value="PROKAR_LIPOPROTEIN"/>
    <property type="match status" value="1"/>
</dbReference>
<evidence type="ECO:0000313" key="4">
    <source>
        <dbReference type="Proteomes" id="UP000003178"/>
    </source>
</evidence>
<dbReference type="HOGENOM" id="CLU_029601_0_2_9"/>
<dbReference type="Pfam" id="PF02481">
    <property type="entry name" value="DNA_processg_A"/>
    <property type="match status" value="1"/>
</dbReference>
<evidence type="ECO:0000256" key="1">
    <source>
        <dbReference type="ARBA" id="ARBA00006525"/>
    </source>
</evidence>
<reference evidence="3 4" key="2">
    <citation type="submission" date="2008-10" db="EMBL/GenBank/DDBJ databases">
        <title>Draft genome sequence of Clostridium hiranonis (DSM 13275).</title>
        <authorList>
            <person name="Sudarsanam P."/>
            <person name="Ley R."/>
            <person name="Guruge J."/>
            <person name="Turnbaugh P.J."/>
            <person name="Mahowald M."/>
            <person name="Liep D."/>
            <person name="Gordon J."/>
        </authorList>
    </citation>
    <scope>NUCLEOTIDE SEQUENCE [LARGE SCALE GENOMIC DNA]</scope>
    <source>
        <strain evidence="3 4">DSM 13275</strain>
    </source>
</reference>
<dbReference type="NCBIfam" id="TIGR00732">
    <property type="entry name" value="dprA"/>
    <property type="match status" value="1"/>
</dbReference>
<gene>
    <name evidence="3" type="primary">dprA</name>
    <name evidence="3" type="ORF">CLOHIR_01190</name>
</gene>
<dbReference type="Gene3D" id="3.40.50.450">
    <property type="match status" value="1"/>
</dbReference>
<reference evidence="3 4" key="1">
    <citation type="submission" date="2008-09" db="EMBL/GenBank/DDBJ databases">
        <authorList>
            <person name="Fulton L."/>
            <person name="Clifton S."/>
            <person name="Fulton B."/>
            <person name="Xu J."/>
            <person name="Minx P."/>
            <person name="Pepin K.H."/>
            <person name="Johnson M."/>
            <person name="Thiruvilangam P."/>
            <person name="Bhonagiri V."/>
            <person name="Nash W.E."/>
            <person name="Mardis E.R."/>
            <person name="Wilson R.K."/>
        </authorList>
    </citation>
    <scope>NUCLEOTIDE SEQUENCE [LARGE SCALE GENOMIC DNA]</scope>
    <source>
        <strain evidence="3 4">DSM 13275</strain>
    </source>
</reference>
<protein>
    <submittedName>
        <fullName evidence="3">DNA protecting protein DprA</fullName>
    </submittedName>
</protein>
<comment type="caution">
    <text evidence="3">The sequence shown here is derived from an EMBL/GenBank/DDBJ whole genome shotgun (WGS) entry which is preliminary data.</text>
</comment>
<evidence type="ECO:0000259" key="2">
    <source>
        <dbReference type="Pfam" id="PF02481"/>
    </source>
</evidence>
<feature type="domain" description="Smf/DprA SLOG" evidence="2">
    <location>
        <begin position="86"/>
        <end position="295"/>
    </location>
</feature>
<dbReference type="PANTHER" id="PTHR43022">
    <property type="entry name" value="PROTEIN SMF"/>
    <property type="match status" value="1"/>
</dbReference>
<name>B6FZ86_PEPHT</name>
<proteinExistence type="inferred from homology"/>